<keyword evidence="1" id="KW-0732">Signal</keyword>
<dbReference type="Proteomes" id="UP000445582">
    <property type="component" value="Unassembled WGS sequence"/>
</dbReference>
<dbReference type="OrthoDB" id="7338723at2"/>
<dbReference type="EMBL" id="WTYN01000001">
    <property type="protein sequence ID" value="MXO62975.1"/>
    <property type="molecule type" value="Genomic_DNA"/>
</dbReference>
<name>A0A844YHG5_9SPHN</name>
<evidence type="ECO:0008006" key="4">
    <source>
        <dbReference type="Google" id="ProtNLM"/>
    </source>
</evidence>
<evidence type="ECO:0000313" key="2">
    <source>
        <dbReference type="EMBL" id="MXO62975.1"/>
    </source>
</evidence>
<proteinExistence type="predicted"/>
<dbReference type="AlphaFoldDB" id="A0A844YHG5"/>
<dbReference type="RefSeq" id="WP_160673823.1">
    <property type="nucleotide sequence ID" value="NZ_WTYN01000001.1"/>
</dbReference>
<gene>
    <name evidence="2" type="ORF">GRI48_08135</name>
</gene>
<accession>A0A844YHG5</accession>
<evidence type="ECO:0000313" key="3">
    <source>
        <dbReference type="Proteomes" id="UP000445582"/>
    </source>
</evidence>
<evidence type="ECO:0000256" key="1">
    <source>
        <dbReference type="SAM" id="SignalP"/>
    </source>
</evidence>
<protein>
    <recommendedName>
        <fullName evidence="4">M48 family metalloprotease</fullName>
    </recommendedName>
</protein>
<sequence>MRLRVALPAGAAALLLLLAHPPGALAAPSDELARSFAELQARDRYLLDVGWKLATGNAPYCADAAPAIGLLVTDMAAYGKQGPALREALDLPGDIASLAVANGGPAQLAGIRPDAPLLALGGEDLLAPSASDAPAWQRAQRLHETIDRSLRENGKVAITWRDSPDSVVTAEIAGIPACASRFEVWDDGTRASAEGTRVIFGRDFPGFGYPEAEFAAAVAHEMAHNLLGHRAWLAENGRKRKNIRLTEREADRLMPWLLANAGYDPAAAKRFMERWGPAHGGGLLRKRTHDGWDERVDQIDAELTQVAQVRAGNGPADWATHFRREIEP</sequence>
<comment type="caution">
    <text evidence="2">The sequence shown here is derived from an EMBL/GenBank/DDBJ whole genome shotgun (WGS) entry which is preliminary data.</text>
</comment>
<feature type="chain" id="PRO_5032600398" description="M48 family metalloprotease" evidence="1">
    <location>
        <begin position="27"/>
        <end position="328"/>
    </location>
</feature>
<organism evidence="2 3">
    <name type="scientific">Qipengyuania oceanensis</name>
    <dbReference type="NCBI Taxonomy" id="1463597"/>
    <lineage>
        <taxon>Bacteria</taxon>
        <taxon>Pseudomonadati</taxon>
        <taxon>Pseudomonadota</taxon>
        <taxon>Alphaproteobacteria</taxon>
        <taxon>Sphingomonadales</taxon>
        <taxon>Erythrobacteraceae</taxon>
        <taxon>Qipengyuania</taxon>
    </lineage>
</organism>
<keyword evidence="3" id="KW-1185">Reference proteome</keyword>
<feature type="signal peptide" evidence="1">
    <location>
        <begin position="1"/>
        <end position="26"/>
    </location>
</feature>
<reference evidence="2 3" key="1">
    <citation type="submission" date="2019-12" db="EMBL/GenBank/DDBJ databases">
        <title>Genomic-based taxomic classification of the family Erythrobacteraceae.</title>
        <authorList>
            <person name="Xu L."/>
        </authorList>
    </citation>
    <scope>NUCLEOTIDE SEQUENCE [LARGE SCALE GENOMIC DNA]</scope>
    <source>
        <strain evidence="2 3">MCCC 1A09965</strain>
    </source>
</reference>